<dbReference type="FunFam" id="3.40.50.880:FF:000009">
    <property type="entry name" value="Imidazole glycerol phosphate synthase subunit HisH"/>
    <property type="match status" value="1"/>
</dbReference>
<feature type="active site" evidence="13 14">
    <location>
        <position position="174"/>
    </location>
</feature>
<organism evidence="16 17">
    <name type="scientific">Gallaecimonas pentaromativorans</name>
    <dbReference type="NCBI Taxonomy" id="584787"/>
    <lineage>
        <taxon>Bacteria</taxon>
        <taxon>Pseudomonadati</taxon>
        <taxon>Pseudomonadota</taxon>
        <taxon>Gammaproteobacteria</taxon>
        <taxon>Enterobacterales</taxon>
        <taxon>Gallaecimonadaceae</taxon>
        <taxon>Gallaecimonas</taxon>
    </lineage>
</organism>
<evidence type="ECO:0000313" key="17">
    <source>
        <dbReference type="Proteomes" id="UP000268033"/>
    </source>
</evidence>
<dbReference type="SUPFAM" id="SSF52317">
    <property type="entry name" value="Class I glutamine amidotransferase-like"/>
    <property type="match status" value="1"/>
</dbReference>
<dbReference type="Proteomes" id="UP000268033">
    <property type="component" value="Unassembled WGS sequence"/>
</dbReference>
<evidence type="ECO:0000256" key="3">
    <source>
        <dbReference type="ARBA" id="ARBA00011152"/>
    </source>
</evidence>
<proteinExistence type="inferred from homology"/>
<dbReference type="PANTHER" id="PTHR42701:SF1">
    <property type="entry name" value="IMIDAZOLE GLYCEROL PHOSPHATE SYNTHASE SUBUNIT HISH"/>
    <property type="match status" value="1"/>
</dbReference>
<feature type="active site" evidence="13 14">
    <location>
        <position position="176"/>
    </location>
</feature>
<dbReference type="PANTHER" id="PTHR42701">
    <property type="entry name" value="IMIDAZOLE GLYCEROL PHOSPHATE SYNTHASE SUBUNIT HISH"/>
    <property type="match status" value="1"/>
</dbReference>
<dbReference type="GO" id="GO:0016829">
    <property type="term" value="F:lyase activity"/>
    <property type="evidence" value="ECO:0007669"/>
    <property type="project" value="UniProtKB-KW"/>
</dbReference>
<dbReference type="Gene3D" id="3.40.50.880">
    <property type="match status" value="1"/>
</dbReference>
<evidence type="ECO:0000256" key="4">
    <source>
        <dbReference type="ARBA" id="ARBA00022490"/>
    </source>
</evidence>
<keyword evidence="6 13" id="KW-0378">Hydrolase</keyword>
<gene>
    <name evidence="13" type="primary">hisH</name>
    <name evidence="16" type="ORF">EDC28_102516</name>
</gene>
<protein>
    <recommendedName>
        <fullName evidence="13">Imidazole glycerol phosphate synthase subunit HisH</fullName>
        <ecNumber evidence="13">4.3.2.10</ecNumber>
    </recommendedName>
    <alternativeName>
        <fullName evidence="13">IGP synthase glutaminase subunit</fullName>
        <ecNumber evidence="13">3.5.1.2</ecNumber>
    </alternativeName>
    <alternativeName>
        <fullName evidence="13">IGP synthase subunit HisH</fullName>
    </alternativeName>
    <alternativeName>
        <fullName evidence="13">ImGP synthase subunit HisH</fullName>
        <shortName evidence="13">IGPS subunit HisH</shortName>
    </alternativeName>
</protein>
<evidence type="ECO:0000256" key="9">
    <source>
        <dbReference type="ARBA" id="ARBA00023239"/>
    </source>
</evidence>
<comment type="pathway">
    <text evidence="2 13">Amino-acid biosynthesis; L-histidine biosynthesis; L-histidine from 5-phospho-alpha-D-ribose 1-diphosphate: step 5/9.</text>
</comment>
<evidence type="ECO:0000256" key="1">
    <source>
        <dbReference type="ARBA" id="ARBA00004496"/>
    </source>
</evidence>
<evidence type="ECO:0000256" key="10">
    <source>
        <dbReference type="ARBA" id="ARBA00025299"/>
    </source>
</evidence>
<evidence type="ECO:0000256" key="12">
    <source>
        <dbReference type="ARBA" id="ARBA00049534"/>
    </source>
</evidence>
<dbReference type="InterPro" id="IPR017926">
    <property type="entry name" value="GATASE"/>
</dbReference>
<evidence type="ECO:0000313" key="16">
    <source>
        <dbReference type="EMBL" id="ROQ30123.1"/>
    </source>
</evidence>
<dbReference type="InterPro" id="IPR029062">
    <property type="entry name" value="Class_I_gatase-like"/>
</dbReference>
<dbReference type="HAMAP" id="MF_00278">
    <property type="entry name" value="HisH"/>
    <property type="match status" value="1"/>
</dbReference>
<dbReference type="EC" id="4.3.2.10" evidence="13"/>
<evidence type="ECO:0000256" key="6">
    <source>
        <dbReference type="ARBA" id="ARBA00022801"/>
    </source>
</evidence>
<dbReference type="NCBIfam" id="TIGR01855">
    <property type="entry name" value="IMP_synth_hisH"/>
    <property type="match status" value="1"/>
</dbReference>
<comment type="function">
    <text evidence="10 13">IGPS catalyzes the conversion of PRFAR and glutamine to IGP, AICAR and glutamate. The HisH subunit catalyzes the hydrolysis of glutamine to glutamate and ammonia as part of the synthesis of IGP and AICAR. The resulting ammonia molecule is channeled to the active site of HisF.</text>
</comment>
<dbReference type="InterPro" id="IPR010139">
    <property type="entry name" value="Imidazole-glycPsynth_HisH"/>
</dbReference>
<dbReference type="RefSeq" id="WP_123420902.1">
    <property type="nucleotide sequence ID" value="NZ_RJUL01000002.1"/>
</dbReference>
<dbReference type="PROSITE" id="PS51273">
    <property type="entry name" value="GATASE_TYPE_1"/>
    <property type="match status" value="1"/>
</dbReference>
<comment type="catalytic activity">
    <reaction evidence="11 13">
        <text>5-[(5-phospho-1-deoxy-D-ribulos-1-ylimino)methylamino]-1-(5-phospho-beta-D-ribosyl)imidazole-4-carboxamide + L-glutamine = D-erythro-1-(imidazol-4-yl)glycerol 3-phosphate + 5-amino-1-(5-phospho-beta-D-ribosyl)imidazole-4-carboxamide + L-glutamate + H(+)</text>
        <dbReference type="Rhea" id="RHEA:24793"/>
        <dbReference type="ChEBI" id="CHEBI:15378"/>
        <dbReference type="ChEBI" id="CHEBI:29985"/>
        <dbReference type="ChEBI" id="CHEBI:58278"/>
        <dbReference type="ChEBI" id="CHEBI:58359"/>
        <dbReference type="ChEBI" id="CHEBI:58475"/>
        <dbReference type="ChEBI" id="CHEBI:58525"/>
        <dbReference type="EC" id="4.3.2.10"/>
    </reaction>
</comment>
<comment type="subcellular location">
    <subcellularLocation>
        <location evidence="1 13">Cytoplasm</location>
    </subcellularLocation>
</comment>
<comment type="subunit">
    <text evidence="3 13">Heterodimer of HisH and HisF.</text>
</comment>
<dbReference type="GO" id="GO:0000107">
    <property type="term" value="F:imidazoleglycerol-phosphate synthase activity"/>
    <property type="evidence" value="ECO:0007669"/>
    <property type="project" value="UniProtKB-UniRule"/>
</dbReference>
<name>A0A3N1PNN1_9GAMM</name>
<evidence type="ECO:0000256" key="7">
    <source>
        <dbReference type="ARBA" id="ARBA00022962"/>
    </source>
</evidence>
<feature type="active site" description="Nucleophile" evidence="13 14">
    <location>
        <position position="76"/>
    </location>
</feature>
<keyword evidence="16" id="KW-0808">Transferase</keyword>
<dbReference type="STRING" id="584787.GCA_001247655_00466"/>
<evidence type="ECO:0000259" key="15">
    <source>
        <dbReference type="Pfam" id="PF00117"/>
    </source>
</evidence>
<keyword evidence="7 13" id="KW-0315">Glutamine amidotransferase</keyword>
<dbReference type="GO" id="GO:0004359">
    <property type="term" value="F:glutaminase activity"/>
    <property type="evidence" value="ECO:0007669"/>
    <property type="project" value="UniProtKB-EC"/>
</dbReference>
<keyword evidence="5 13" id="KW-0028">Amino-acid biosynthesis</keyword>
<dbReference type="UniPathway" id="UPA00031">
    <property type="reaction ID" value="UER00010"/>
</dbReference>
<keyword evidence="4 13" id="KW-0963">Cytoplasm</keyword>
<evidence type="ECO:0000256" key="8">
    <source>
        <dbReference type="ARBA" id="ARBA00023102"/>
    </source>
</evidence>
<evidence type="ECO:0000256" key="5">
    <source>
        <dbReference type="ARBA" id="ARBA00022605"/>
    </source>
</evidence>
<dbReference type="PIRSF" id="PIRSF000495">
    <property type="entry name" value="Amidotransf_hisH"/>
    <property type="match status" value="1"/>
</dbReference>
<evidence type="ECO:0000256" key="11">
    <source>
        <dbReference type="ARBA" id="ARBA00047838"/>
    </source>
</evidence>
<keyword evidence="8 13" id="KW-0368">Histidine biosynthesis</keyword>
<dbReference type="GO" id="GO:0000105">
    <property type="term" value="P:L-histidine biosynthetic process"/>
    <property type="evidence" value="ECO:0007669"/>
    <property type="project" value="UniProtKB-UniRule"/>
</dbReference>
<evidence type="ECO:0000256" key="2">
    <source>
        <dbReference type="ARBA" id="ARBA00005091"/>
    </source>
</evidence>
<dbReference type="AlphaFoldDB" id="A0A3N1PNN1"/>
<dbReference type="Pfam" id="PF00117">
    <property type="entry name" value="GATase"/>
    <property type="match status" value="1"/>
</dbReference>
<dbReference type="CDD" id="cd01748">
    <property type="entry name" value="GATase1_IGP_Synthase"/>
    <property type="match status" value="1"/>
</dbReference>
<accession>A0A3N1PNN1</accession>
<reference evidence="16 17" key="1">
    <citation type="submission" date="2018-11" db="EMBL/GenBank/DDBJ databases">
        <title>Genomic Encyclopedia of Type Strains, Phase IV (KMG-IV): sequencing the most valuable type-strain genomes for metagenomic binning, comparative biology and taxonomic classification.</title>
        <authorList>
            <person name="Goeker M."/>
        </authorList>
    </citation>
    <scope>NUCLEOTIDE SEQUENCE [LARGE SCALE GENOMIC DNA]</scope>
    <source>
        <strain evidence="16 17">DSM 21945</strain>
    </source>
</reference>
<keyword evidence="9 13" id="KW-0456">Lyase</keyword>
<evidence type="ECO:0000256" key="13">
    <source>
        <dbReference type="HAMAP-Rule" id="MF_00278"/>
    </source>
</evidence>
<dbReference type="EC" id="3.5.1.2" evidence="13"/>
<keyword evidence="17" id="KW-1185">Reference proteome</keyword>
<sequence>MIVILDTGCANLRSLFNAVKRLGKEPVVTKDLATIKSARRVFLPGVGTAGAAMNNIEARDLTATLQELTQPVMGICLGMQLLTRYSSESDVPCLGLIDTEVRELNAPRLPHMGWNQLTDIKPNPIFDGIDQNHWFYFVHSFIAPVGPFTLAQSQHGELFSAVIAQNNVIGAQFHPERSGKSGALMLKNFLEKEPC</sequence>
<dbReference type="GO" id="GO:0005737">
    <property type="term" value="C:cytoplasm"/>
    <property type="evidence" value="ECO:0007669"/>
    <property type="project" value="UniProtKB-SubCell"/>
</dbReference>
<feature type="domain" description="Glutamine amidotransferase" evidence="15">
    <location>
        <begin position="4"/>
        <end position="190"/>
    </location>
</feature>
<dbReference type="EMBL" id="RJUL01000002">
    <property type="protein sequence ID" value="ROQ30123.1"/>
    <property type="molecule type" value="Genomic_DNA"/>
</dbReference>
<comment type="catalytic activity">
    <reaction evidence="12 13">
        <text>L-glutamine + H2O = L-glutamate + NH4(+)</text>
        <dbReference type="Rhea" id="RHEA:15889"/>
        <dbReference type="ChEBI" id="CHEBI:15377"/>
        <dbReference type="ChEBI" id="CHEBI:28938"/>
        <dbReference type="ChEBI" id="CHEBI:29985"/>
        <dbReference type="ChEBI" id="CHEBI:58359"/>
        <dbReference type="EC" id="3.5.1.2"/>
    </reaction>
</comment>
<comment type="caution">
    <text evidence="16">The sequence shown here is derived from an EMBL/GenBank/DDBJ whole genome shotgun (WGS) entry which is preliminary data.</text>
</comment>
<evidence type="ECO:0000256" key="14">
    <source>
        <dbReference type="PIRSR" id="PIRSR000495-1"/>
    </source>
</evidence>